<dbReference type="AlphaFoldDB" id="A0A6J4K4U1"/>
<gene>
    <name evidence="1" type="ORF">AVDCRST_MAG93-4203</name>
</gene>
<evidence type="ECO:0000313" key="1">
    <source>
        <dbReference type="EMBL" id="CAA9295192.1"/>
    </source>
</evidence>
<proteinExistence type="predicted"/>
<protein>
    <submittedName>
        <fullName evidence="1">Uncharacterized protein</fullName>
    </submittedName>
</protein>
<feature type="non-terminal residue" evidence="1">
    <location>
        <position position="1"/>
    </location>
</feature>
<organism evidence="1">
    <name type="scientific">uncultured Chloroflexia bacterium</name>
    <dbReference type="NCBI Taxonomy" id="1672391"/>
    <lineage>
        <taxon>Bacteria</taxon>
        <taxon>Bacillati</taxon>
        <taxon>Chloroflexota</taxon>
        <taxon>Chloroflexia</taxon>
        <taxon>environmental samples</taxon>
    </lineage>
</organism>
<name>A0A6J4K4U1_9CHLR</name>
<reference evidence="1" key="1">
    <citation type="submission" date="2020-02" db="EMBL/GenBank/DDBJ databases">
        <authorList>
            <person name="Meier V. D."/>
        </authorList>
    </citation>
    <scope>NUCLEOTIDE SEQUENCE</scope>
    <source>
        <strain evidence="1">AVDCRST_MAG93</strain>
    </source>
</reference>
<feature type="non-terminal residue" evidence="1">
    <location>
        <position position="50"/>
    </location>
</feature>
<accession>A0A6J4K4U1</accession>
<dbReference type="EMBL" id="CADCTR010001417">
    <property type="protein sequence ID" value="CAA9295192.1"/>
    <property type="molecule type" value="Genomic_DNA"/>
</dbReference>
<sequence length="50" mass="5702">VASAIRRQSSAQGTTTASIKRRWSKLYRTFSVLRRSAQRTHVESTHDCPL</sequence>